<feature type="signal peptide" evidence="1">
    <location>
        <begin position="1"/>
        <end position="19"/>
    </location>
</feature>
<evidence type="ECO:0000313" key="3">
    <source>
        <dbReference type="Proteomes" id="UP000245523"/>
    </source>
</evidence>
<keyword evidence="2" id="KW-0121">Carboxypeptidase</keyword>
<dbReference type="PROSITE" id="PS51257">
    <property type="entry name" value="PROKAR_LIPOPROTEIN"/>
    <property type="match status" value="1"/>
</dbReference>
<name>A0ABX5LNW7_9BACT</name>
<accession>A0ABX5LNW7</accession>
<evidence type="ECO:0000256" key="1">
    <source>
        <dbReference type="SAM" id="SignalP"/>
    </source>
</evidence>
<proteinExistence type="predicted"/>
<dbReference type="SUPFAM" id="SSF49452">
    <property type="entry name" value="Starch-binding domain-like"/>
    <property type="match status" value="1"/>
</dbReference>
<keyword evidence="2" id="KW-0645">Protease</keyword>
<protein>
    <submittedName>
        <fullName evidence="2">Carboxypeptidase family protein</fullName>
    </submittedName>
</protein>
<sequence length="282" mass="30850">MKKILLPTLAAAIALSLSGCQKTGTISGQVVDAFTGKPVEMPTVWMDSTIYGTHAQKYAYKDMLKDGKFKFENVPAGKYLIKARRNKYILGQQTFTTTDKEPNKEITLYEYSDTVSPGLYIPGETPVKIANEWAIFSTTCKESLAGLRISFEQDMKASAPSQKKDKKAKKNKKDIKVNKLPDAKVVESAVDFLYCNPGSVTTAVEVAAYPAATALVSAHADCQGFETDKNGIFPDASKKTELAVEYKAEGLFSVKGNLPKGKQLIVISSNGKTLQSYYLEVK</sequence>
<dbReference type="RefSeq" id="WP_106197433.1">
    <property type="nucleotide sequence ID" value="NZ_JAXEIU010000053.1"/>
</dbReference>
<dbReference type="Gene3D" id="2.60.40.1120">
    <property type="entry name" value="Carboxypeptidase-like, regulatory domain"/>
    <property type="match status" value="1"/>
</dbReference>
<dbReference type="GO" id="GO:0004180">
    <property type="term" value="F:carboxypeptidase activity"/>
    <property type="evidence" value="ECO:0007669"/>
    <property type="project" value="UniProtKB-KW"/>
</dbReference>
<keyword evidence="2" id="KW-0378">Hydrolase</keyword>
<organism evidence="2 3">
    <name type="scientific">Hallerella porci</name>
    <dbReference type="NCBI Taxonomy" id="1945871"/>
    <lineage>
        <taxon>Bacteria</taxon>
        <taxon>Pseudomonadati</taxon>
        <taxon>Fibrobacterota</taxon>
        <taxon>Fibrobacteria</taxon>
        <taxon>Fibrobacterales</taxon>
        <taxon>Fibrobacteraceae</taxon>
        <taxon>Hallerella</taxon>
    </lineage>
</organism>
<feature type="chain" id="PRO_5045815459" evidence="1">
    <location>
        <begin position="20"/>
        <end position="282"/>
    </location>
</feature>
<evidence type="ECO:0000313" key="2">
    <source>
        <dbReference type="EMBL" id="PWL04135.1"/>
    </source>
</evidence>
<keyword evidence="1" id="KW-0732">Signal</keyword>
<dbReference type="EMBL" id="QGHD01000001">
    <property type="protein sequence ID" value="PWL04135.1"/>
    <property type="molecule type" value="Genomic_DNA"/>
</dbReference>
<comment type="caution">
    <text evidence="2">The sequence shown here is derived from an EMBL/GenBank/DDBJ whole genome shotgun (WGS) entry which is preliminary data.</text>
</comment>
<dbReference type="Proteomes" id="UP000245523">
    <property type="component" value="Unassembled WGS sequence"/>
</dbReference>
<keyword evidence="3" id="KW-1185">Reference proteome</keyword>
<dbReference type="InterPro" id="IPR013784">
    <property type="entry name" value="Carb-bd-like_fold"/>
</dbReference>
<gene>
    <name evidence="2" type="ORF">B0H50_101147</name>
</gene>
<reference evidence="2 3" key="1">
    <citation type="submission" date="2018-05" db="EMBL/GenBank/DDBJ databases">
        <title>Animal gut microbial communities from fecal samples from Wisconsin, USA.</title>
        <authorList>
            <person name="Neumann A."/>
        </authorList>
    </citation>
    <scope>NUCLEOTIDE SEQUENCE [LARGE SCALE GENOMIC DNA]</scope>
    <source>
        <strain evidence="2 3">UWS4</strain>
    </source>
</reference>